<comment type="catalytic activity">
    <reaction evidence="1">
        <text>3',5'-cyclic CMP + H2O = CMP + H(+)</text>
        <dbReference type="Rhea" id="RHEA:72675"/>
        <dbReference type="ChEBI" id="CHEBI:15377"/>
        <dbReference type="ChEBI" id="CHEBI:15378"/>
        <dbReference type="ChEBI" id="CHEBI:58003"/>
        <dbReference type="ChEBI" id="CHEBI:60377"/>
    </reaction>
    <physiologicalReaction direction="left-to-right" evidence="1">
        <dbReference type="Rhea" id="RHEA:72676"/>
    </physiologicalReaction>
</comment>
<evidence type="ECO:0000313" key="6">
    <source>
        <dbReference type="Proteomes" id="UP001596108"/>
    </source>
</evidence>
<dbReference type="EMBL" id="JBHSNC010000057">
    <property type="protein sequence ID" value="MFC5532271.1"/>
    <property type="molecule type" value="Genomic_DNA"/>
</dbReference>
<name>A0ABW0R6B0_9BACL</name>
<proteinExistence type="predicted"/>
<dbReference type="Gene3D" id="3.60.15.10">
    <property type="entry name" value="Ribonuclease Z/Hydroxyacylglutathione hydrolase-like"/>
    <property type="match status" value="1"/>
</dbReference>
<dbReference type="Pfam" id="PF23023">
    <property type="entry name" value="Anti-Pycsar_Apyc1"/>
    <property type="match status" value="1"/>
</dbReference>
<keyword evidence="6" id="KW-1185">Reference proteome</keyword>
<dbReference type="SMART" id="SM00849">
    <property type="entry name" value="Lactamase_B"/>
    <property type="match status" value="1"/>
</dbReference>
<evidence type="ECO:0000256" key="2">
    <source>
        <dbReference type="ARBA" id="ARBA00034301"/>
    </source>
</evidence>
<comment type="caution">
    <text evidence="5">The sequence shown here is derived from an EMBL/GenBank/DDBJ whole genome shotgun (WGS) entry which is preliminary data.</text>
</comment>
<reference evidence="6" key="1">
    <citation type="journal article" date="2019" name="Int. J. Syst. Evol. Microbiol.">
        <title>The Global Catalogue of Microorganisms (GCM) 10K type strain sequencing project: providing services to taxonomists for standard genome sequencing and annotation.</title>
        <authorList>
            <consortium name="The Broad Institute Genomics Platform"/>
            <consortium name="The Broad Institute Genome Sequencing Center for Infectious Disease"/>
            <person name="Wu L."/>
            <person name="Ma J."/>
        </authorList>
    </citation>
    <scope>NUCLEOTIDE SEQUENCE [LARGE SCALE GENOMIC DNA]</scope>
    <source>
        <strain evidence="6">CGMCC 1.18578</strain>
    </source>
</reference>
<protein>
    <submittedName>
        <fullName evidence="5">MBL fold metallo-hydrolase</fullName>
    </submittedName>
</protein>
<accession>A0ABW0R6B0</accession>
<feature type="domain" description="Metallo-beta-lactamase" evidence="4">
    <location>
        <begin position="19"/>
        <end position="218"/>
    </location>
</feature>
<organism evidence="5 6">
    <name type="scientific">Cohnella yongneupensis</name>
    <dbReference type="NCBI Taxonomy" id="425006"/>
    <lineage>
        <taxon>Bacteria</taxon>
        <taxon>Bacillati</taxon>
        <taxon>Bacillota</taxon>
        <taxon>Bacilli</taxon>
        <taxon>Bacillales</taxon>
        <taxon>Paenibacillaceae</taxon>
        <taxon>Cohnella</taxon>
    </lineage>
</organism>
<dbReference type="Proteomes" id="UP001596108">
    <property type="component" value="Unassembled WGS sequence"/>
</dbReference>
<evidence type="ECO:0000256" key="1">
    <source>
        <dbReference type="ARBA" id="ARBA00034221"/>
    </source>
</evidence>
<comment type="function">
    <text evidence="2">Counteracts the endogenous Pycsar antiviral defense system. Phosphodiesterase that enables metal-dependent hydrolysis of host cyclic nucleotide Pycsar defense signals such as cCMP and cUMP.</text>
</comment>
<dbReference type="PANTHER" id="PTHR42663">
    <property type="entry name" value="HYDROLASE C777.06C-RELATED-RELATED"/>
    <property type="match status" value="1"/>
</dbReference>
<evidence type="ECO:0000313" key="5">
    <source>
        <dbReference type="EMBL" id="MFC5532271.1"/>
    </source>
</evidence>
<dbReference type="RefSeq" id="WP_378114518.1">
    <property type="nucleotide sequence ID" value="NZ_JBHSNC010000057.1"/>
</dbReference>
<dbReference type="PANTHER" id="PTHR42663:SF6">
    <property type="entry name" value="HYDROLASE C777.06C-RELATED"/>
    <property type="match status" value="1"/>
</dbReference>
<comment type="catalytic activity">
    <reaction evidence="3">
        <text>3',5'-cyclic UMP + H2O = UMP + H(+)</text>
        <dbReference type="Rhea" id="RHEA:70575"/>
        <dbReference type="ChEBI" id="CHEBI:15377"/>
        <dbReference type="ChEBI" id="CHEBI:15378"/>
        <dbReference type="ChEBI" id="CHEBI:57865"/>
        <dbReference type="ChEBI" id="CHEBI:184387"/>
    </reaction>
    <physiologicalReaction direction="left-to-right" evidence="3">
        <dbReference type="Rhea" id="RHEA:70576"/>
    </physiologicalReaction>
</comment>
<gene>
    <name evidence="5" type="ORF">ACFPQ4_22890</name>
</gene>
<dbReference type="InterPro" id="IPR036866">
    <property type="entry name" value="RibonucZ/Hydroxyglut_hydro"/>
</dbReference>
<dbReference type="InterPro" id="IPR001279">
    <property type="entry name" value="Metallo-B-lactamas"/>
</dbReference>
<dbReference type="SUPFAM" id="SSF56281">
    <property type="entry name" value="Metallo-hydrolase/oxidoreductase"/>
    <property type="match status" value="1"/>
</dbReference>
<sequence>MDLNVQMLGTGSAFAKANYNNNAMITAGGQTLLIDCGITAPLALHELGRTFNEIDAVLLTHIHADHIGGLEEFAFQMKFIYGRKPRLYIADTLVEQLWECSLKGGLYQDENPTLASYFDVYPIAEGTSVEVLPELRIKLLATAHIPNKPNYSLIINDHFFYSGDTVFNQDLLHSLVQEQQVRLIFHDCQLHPPGIVHACLSQLLTLPASIQELTYLMHYGDDKPEFVGRTGLMRFIDQHVVYHIDPLNFTVNPL</sequence>
<evidence type="ECO:0000256" key="3">
    <source>
        <dbReference type="ARBA" id="ARBA00048505"/>
    </source>
</evidence>
<evidence type="ECO:0000259" key="4">
    <source>
        <dbReference type="SMART" id="SM00849"/>
    </source>
</evidence>